<keyword evidence="3" id="KW-0413">Isomerase</keyword>
<comment type="similarity">
    <text evidence="1">Belongs to the mandelate racemase/muconate lactonizing enzyme family.</text>
</comment>
<dbReference type="InterPro" id="IPR013342">
    <property type="entry name" value="Mandelate_racemase_C"/>
</dbReference>
<organism evidence="6 7">
    <name type="scientific">Solirubrobacter ginsenosidimutans</name>
    <dbReference type="NCBI Taxonomy" id="490573"/>
    <lineage>
        <taxon>Bacteria</taxon>
        <taxon>Bacillati</taxon>
        <taxon>Actinomycetota</taxon>
        <taxon>Thermoleophilia</taxon>
        <taxon>Solirubrobacterales</taxon>
        <taxon>Solirubrobacteraceae</taxon>
        <taxon>Solirubrobacter</taxon>
    </lineage>
</organism>
<dbReference type="SUPFAM" id="SSF51604">
    <property type="entry name" value="Enolase C-terminal domain-like"/>
    <property type="match status" value="1"/>
</dbReference>
<dbReference type="Gene3D" id="3.20.20.120">
    <property type="entry name" value="Enolase-like C-terminal domain"/>
    <property type="match status" value="1"/>
</dbReference>
<evidence type="ECO:0000256" key="1">
    <source>
        <dbReference type="ARBA" id="ARBA00008031"/>
    </source>
</evidence>
<evidence type="ECO:0000256" key="2">
    <source>
        <dbReference type="ARBA" id="ARBA00022723"/>
    </source>
</evidence>
<evidence type="ECO:0000256" key="4">
    <source>
        <dbReference type="SAM" id="MobiDB-lite"/>
    </source>
</evidence>
<dbReference type="Proteomes" id="UP001149140">
    <property type="component" value="Unassembled WGS sequence"/>
</dbReference>
<comment type="caution">
    <text evidence="6">The sequence shown here is derived from an EMBL/GenBank/DDBJ whole genome shotgun (WGS) entry which is preliminary data.</text>
</comment>
<keyword evidence="7" id="KW-1185">Reference proteome</keyword>
<dbReference type="RefSeq" id="WP_270043018.1">
    <property type="nucleotide sequence ID" value="NZ_JAPDOD010000027.1"/>
</dbReference>
<dbReference type="InterPro" id="IPR036849">
    <property type="entry name" value="Enolase-like_C_sf"/>
</dbReference>
<feature type="domain" description="Mandelate racemase/muconate lactonizing enzyme C-terminal" evidence="5">
    <location>
        <begin position="136"/>
        <end position="229"/>
    </location>
</feature>
<evidence type="ECO:0000256" key="3">
    <source>
        <dbReference type="ARBA" id="ARBA00023235"/>
    </source>
</evidence>
<dbReference type="AlphaFoldDB" id="A0A9X3S1S5"/>
<dbReference type="InterPro" id="IPR029065">
    <property type="entry name" value="Enolase_C-like"/>
</dbReference>
<dbReference type="PANTHER" id="PTHR48073">
    <property type="entry name" value="O-SUCCINYLBENZOATE SYNTHASE-RELATED"/>
    <property type="match status" value="1"/>
</dbReference>
<dbReference type="Gene3D" id="3.30.390.10">
    <property type="entry name" value="Enolase-like, N-terminal domain"/>
    <property type="match status" value="1"/>
</dbReference>
<dbReference type="EMBL" id="JAPDOD010000027">
    <property type="protein sequence ID" value="MDA0163770.1"/>
    <property type="molecule type" value="Genomic_DNA"/>
</dbReference>
<dbReference type="GO" id="GO:0016854">
    <property type="term" value="F:racemase and epimerase activity"/>
    <property type="evidence" value="ECO:0007669"/>
    <property type="project" value="UniProtKB-ARBA"/>
</dbReference>
<evidence type="ECO:0000259" key="5">
    <source>
        <dbReference type="SMART" id="SM00922"/>
    </source>
</evidence>
<reference evidence="6" key="1">
    <citation type="submission" date="2022-10" db="EMBL/GenBank/DDBJ databases">
        <title>The WGS of Solirubrobacter ginsenosidimutans DSM 21036.</title>
        <authorList>
            <person name="Jiang Z."/>
        </authorList>
    </citation>
    <scope>NUCLEOTIDE SEQUENCE</scope>
    <source>
        <strain evidence="6">DSM 21036</strain>
    </source>
</reference>
<dbReference type="SFLD" id="SFLDF00009">
    <property type="entry name" value="o-succinylbenzoate_synthase"/>
    <property type="match status" value="1"/>
</dbReference>
<sequence length="331" mass="34146">MVKLSVRTVRYALRAPLRAAWGELHERETLRIRLEFPDGMYGEGEAAPLEPYDGVSLASVSAAIDAYAEVLRGVEPSADLLAACKAERDLPQALAAIDLALWDHASRRTQTPLAKLIHPLANDEVAVNATIGADDRAGAAEAASTAVRDGFRCVKVKVGIGDDAGRLAAVRAAVGPDVLIRVDANGAWATPEEALANLRALAPVGLELCEEPVHGVEALRAVASESPVRIAMDETHAPSSGAAELVCLKISRGGISAVLDDARKARAAGSSVYLTSTFDGPLGIAAGVHAAAGLRISRACGLATLQNFAEPTGAPEPRGGSIAVPSVPGLA</sequence>
<dbReference type="InterPro" id="IPR029017">
    <property type="entry name" value="Enolase-like_N"/>
</dbReference>
<evidence type="ECO:0000313" key="6">
    <source>
        <dbReference type="EMBL" id="MDA0163770.1"/>
    </source>
</evidence>
<gene>
    <name evidence="6" type="ORF">OM076_26100</name>
</gene>
<evidence type="ECO:0000313" key="7">
    <source>
        <dbReference type="Proteomes" id="UP001149140"/>
    </source>
</evidence>
<accession>A0A9X3S1S5</accession>
<dbReference type="Pfam" id="PF02746">
    <property type="entry name" value="MR_MLE_N"/>
    <property type="match status" value="1"/>
</dbReference>
<dbReference type="GO" id="GO:0046872">
    <property type="term" value="F:metal ion binding"/>
    <property type="evidence" value="ECO:0007669"/>
    <property type="project" value="UniProtKB-KW"/>
</dbReference>
<dbReference type="Pfam" id="PF13378">
    <property type="entry name" value="MR_MLE_C"/>
    <property type="match status" value="1"/>
</dbReference>
<name>A0A9X3S1S5_9ACTN</name>
<dbReference type="PANTHER" id="PTHR48073:SF2">
    <property type="entry name" value="O-SUCCINYLBENZOATE SYNTHASE"/>
    <property type="match status" value="1"/>
</dbReference>
<dbReference type="SMART" id="SM00922">
    <property type="entry name" value="MR_MLE"/>
    <property type="match status" value="1"/>
</dbReference>
<dbReference type="SFLD" id="SFLDS00001">
    <property type="entry name" value="Enolase"/>
    <property type="match status" value="1"/>
</dbReference>
<dbReference type="SFLD" id="SFLDG00180">
    <property type="entry name" value="muconate_cycloisomerase"/>
    <property type="match status" value="1"/>
</dbReference>
<feature type="region of interest" description="Disordered" evidence="4">
    <location>
        <begin position="310"/>
        <end position="331"/>
    </location>
</feature>
<proteinExistence type="inferred from homology"/>
<keyword evidence="2" id="KW-0479">Metal-binding</keyword>
<dbReference type="InterPro" id="IPR013341">
    <property type="entry name" value="Mandelate_racemase_N_dom"/>
</dbReference>
<protein>
    <recommendedName>
        <fullName evidence="5">Mandelate racemase/muconate lactonizing enzyme C-terminal domain-containing protein</fullName>
    </recommendedName>
</protein>
<dbReference type="SUPFAM" id="SSF54826">
    <property type="entry name" value="Enolase N-terminal domain-like"/>
    <property type="match status" value="1"/>
</dbReference>